<dbReference type="OrthoDB" id="10057057at2759"/>
<evidence type="ECO:0008006" key="4">
    <source>
        <dbReference type="Google" id="ProtNLM"/>
    </source>
</evidence>
<reference evidence="2" key="1">
    <citation type="submission" date="2020-08" db="EMBL/GenBank/DDBJ databases">
        <title>Genome sequencing and assembly of the red palm weevil Rhynchophorus ferrugineus.</title>
        <authorList>
            <person name="Dias G.B."/>
            <person name="Bergman C.M."/>
            <person name="Manee M."/>
        </authorList>
    </citation>
    <scope>NUCLEOTIDE SEQUENCE</scope>
    <source>
        <strain evidence="2">AA-2017</strain>
        <tissue evidence="2">Whole larva</tissue>
    </source>
</reference>
<proteinExistence type="predicted"/>
<comment type="caution">
    <text evidence="2">The sequence shown here is derived from an EMBL/GenBank/DDBJ whole genome shotgun (WGS) entry which is preliminary data.</text>
</comment>
<evidence type="ECO:0000313" key="2">
    <source>
        <dbReference type="EMBL" id="KAF7276655.1"/>
    </source>
</evidence>
<keyword evidence="1" id="KW-0732">Signal</keyword>
<protein>
    <recommendedName>
        <fullName evidence="4">OmpW family protein</fullName>
    </recommendedName>
</protein>
<dbReference type="PANTHER" id="PTHR36920:SF1">
    <property type="entry name" value="OUTER MEMBRANE PROTEIN W"/>
    <property type="match status" value="1"/>
</dbReference>
<dbReference type="EMBL" id="JAACXV010005995">
    <property type="protein sequence ID" value="KAF7276655.1"/>
    <property type="molecule type" value="Genomic_DNA"/>
</dbReference>
<evidence type="ECO:0000256" key="1">
    <source>
        <dbReference type="SAM" id="SignalP"/>
    </source>
</evidence>
<feature type="chain" id="PRO_5032773076" description="OmpW family protein" evidence="1">
    <location>
        <begin position="21"/>
        <end position="204"/>
    </location>
</feature>
<dbReference type="AlphaFoldDB" id="A0A834IEM2"/>
<feature type="signal peptide" evidence="1">
    <location>
        <begin position="1"/>
        <end position="20"/>
    </location>
</feature>
<dbReference type="PANTHER" id="PTHR36920">
    <property type="match status" value="1"/>
</dbReference>
<dbReference type="GO" id="GO:0055085">
    <property type="term" value="P:transmembrane transport"/>
    <property type="evidence" value="ECO:0007669"/>
    <property type="project" value="TreeGrafter"/>
</dbReference>
<dbReference type="Proteomes" id="UP000625711">
    <property type="component" value="Unassembled WGS sequence"/>
</dbReference>
<dbReference type="InterPro" id="IPR011250">
    <property type="entry name" value="OMP/PagP_B-barrel"/>
</dbReference>
<keyword evidence="3" id="KW-1185">Reference proteome</keyword>
<dbReference type="Gene3D" id="2.40.160.20">
    <property type="match status" value="1"/>
</dbReference>
<evidence type="ECO:0000313" key="3">
    <source>
        <dbReference type="Proteomes" id="UP000625711"/>
    </source>
</evidence>
<dbReference type="SUPFAM" id="SSF56925">
    <property type="entry name" value="OMPA-like"/>
    <property type="match status" value="1"/>
</dbReference>
<dbReference type="GO" id="GO:0019867">
    <property type="term" value="C:outer membrane"/>
    <property type="evidence" value="ECO:0007669"/>
    <property type="project" value="InterPro"/>
</dbReference>
<dbReference type="InterPro" id="IPR005618">
    <property type="entry name" value="OMPW"/>
</dbReference>
<dbReference type="Pfam" id="PF03922">
    <property type="entry name" value="OmpW"/>
    <property type="match status" value="1"/>
</dbReference>
<name>A0A834IEM2_RHYFE</name>
<gene>
    <name evidence="2" type="ORF">GWI33_009986</name>
</gene>
<organism evidence="2 3">
    <name type="scientific">Rhynchophorus ferrugineus</name>
    <name type="common">Red palm weevil</name>
    <name type="synonym">Curculio ferrugineus</name>
    <dbReference type="NCBI Taxonomy" id="354439"/>
    <lineage>
        <taxon>Eukaryota</taxon>
        <taxon>Metazoa</taxon>
        <taxon>Ecdysozoa</taxon>
        <taxon>Arthropoda</taxon>
        <taxon>Hexapoda</taxon>
        <taxon>Insecta</taxon>
        <taxon>Pterygota</taxon>
        <taxon>Neoptera</taxon>
        <taxon>Endopterygota</taxon>
        <taxon>Coleoptera</taxon>
        <taxon>Polyphaga</taxon>
        <taxon>Cucujiformia</taxon>
        <taxon>Curculionidae</taxon>
        <taxon>Dryophthorinae</taxon>
        <taxon>Rhynchophorus</taxon>
    </lineage>
</organism>
<accession>A0A834IEM2</accession>
<sequence>MLKKSIIATLLVGLSSVAFAGPWTVKVGGSVLQATDESNLAGGVVQDAEATTELNFTPSVEYRFGETPFSLELLLATPFNQQVKSKNLGEIASLKHLPPTLTAKYNLPKFGGFTPYVGAGVTVFIPWDVEARGAIAGNDLDADTAVGAAGQIGFIFQPADAKNWGVYADVRYADLKTDIKLNGADIGSLDINPVVYTLGYSYNF</sequence>